<sequence>MAGIWYEAGRKRNRSRPCLTPTGLLSTESCEEIKLDDSATTSEVLPMSYAEKVRQASDTEQADEDTMHDESTGKNPLDPLEPNPATKVTTRLTKMFFGKLTRKQQRGSRSVFTKKGKDESSKGAKKRKSESKTQWKTGKRAKRGQSAKTNQQASSTAESSMDYDEVVTGPLPNLQELQTAEEEIDPASTTVVLDASELDPSFRCPEISEQQAAHPSERLVGSAKSKQPLSFQPAKARYDSDGNQLPPAGFQQAAQGMEELLLVSDIFQYVSVGQLELYRLRGTGELDFSLSRLYAAYYSLIGFTSIFMPSSSKSISMVAKTIYRVLVAAQTGPEQHSDKVSVLADQVSALLDCLVDVSRSLSIGEPMRKENNSSVKSLVGSLLLLVEENDHESLLADVCTDLSKLATGFKMTEHVVACIRFSMEKMDELAQLIATANPSGAFGGYRAQIVNELPRQSQQYLQDLGILQEYPAFKVTASKLTDNTFGVYIENYLDSLPEKGKRSSFDFKIDNPTSRSRFPVPSLTQVSQLGNLVKSQREARLRERQDQAARVIQDQLNEVKEKSAELEGDLREQLGPDFHNLNSEPNESTQNPVGVPPTEAGSESPDLYVVDFRGNRLRTYRLSPISNEEFKQRFLDADRHQSNSSAPDAAANPDQVHPEPEDQVVTETPEPMETTVVKPSRSTTVSTRSYTRERAKSSATLKPDKLAERNLNPSTLYQETFGTSSGEEENSSPNETQHASRQLSELSISPRKEICPPNDAGLISAGRLFQTHPKDEKPRLRAWSVPARPTTEIPSAIDSEKQFPSAKSAALGNRIEFALVQNRKHPVKTQESWEVGQATFREFTQALVRAGESTSDCDMQQLLKELEEMSSGMTEEQIAEKTASVLDRLLNKPSFCNASEPILSLRILQPGLFYRHSTFENDQSIEGISRGTYVFGNLIGPLAFTAVKQVALKLIVSPNTALQTEVINAVALRSDTASWCLTNPGTPHRTRATSFFPTCSSLGCASSGGCCYRSSTVIIGLYNNPIHDILAVSRRLLHLAKHGQLRFLREMHLLKPLQSSSLLLRYREFGRTPTNQNVMVAPRDPSLSRNGEDEATTVAGVGPLFNHAGEYLMLNFPPEMQRPENPEFQEYHRRLILLKVVLSQFGFKVQIHPSGNLRVNTASVMIATAQRLYNYASLLSRADPSHQHLTEDQLESAVPYEQVIMHQRIPFVFATSLKTADIMNDDFYNKHSKRDGTSRLFLRFKTVVASIASPTLDPPAPLRRSDLEKMKMQLAGLHNPFKSYKSVADQALELRRLIDHFHQYPLDQVELEGFLKQHCYYETASRMCKVLFCSKTRCKGNQEGLAAFRESIQLLQAREVAGETTLVDPAWIGVTAATTGKLRHLTKEAMESLHKASEGPFWNGTTSLDRKIQPSPLVRRLMALGWTQSDLVRLVATFFRPVIGIYQRPSLNNRKADTRLIPLSATYLMAATQESPSVVLSFGHPIPSVLPPAYFELVKEHKTPRLD</sequence>
<evidence type="ECO:0000313" key="3">
    <source>
        <dbReference type="EMBL" id="CBY37128.1"/>
    </source>
</evidence>
<dbReference type="EMBL" id="FN654904">
    <property type="protein sequence ID" value="CBY37128.1"/>
    <property type="molecule type" value="Genomic_DNA"/>
</dbReference>
<keyword evidence="1" id="KW-0175">Coiled coil</keyword>
<organism evidence="3">
    <name type="scientific">Oikopleura dioica</name>
    <name type="common">Tunicate</name>
    <dbReference type="NCBI Taxonomy" id="34765"/>
    <lineage>
        <taxon>Eukaryota</taxon>
        <taxon>Metazoa</taxon>
        <taxon>Chordata</taxon>
        <taxon>Tunicata</taxon>
        <taxon>Appendicularia</taxon>
        <taxon>Copelata</taxon>
        <taxon>Oikopleuridae</taxon>
        <taxon>Oikopleura</taxon>
    </lineage>
</organism>
<dbReference type="Proteomes" id="UP000011014">
    <property type="component" value="Unassembled WGS sequence"/>
</dbReference>
<evidence type="ECO:0000256" key="1">
    <source>
        <dbReference type="SAM" id="Coils"/>
    </source>
</evidence>
<feature type="region of interest" description="Disordered" evidence="2">
    <location>
        <begin position="36"/>
        <end position="167"/>
    </location>
</feature>
<feature type="coiled-coil region" evidence="1">
    <location>
        <begin position="542"/>
        <end position="569"/>
    </location>
</feature>
<name>E4YNT0_OIKDI</name>
<gene>
    <name evidence="3" type="ORF">GSOID_T00030202001</name>
</gene>
<reference evidence="3" key="1">
    <citation type="journal article" date="2010" name="Science">
        <title>Plasticity of animal genome architecture unmasked by rapid evolution of a pelagic tunicate.</title>
        <authorList>
            <person name="Denoeud F."/>
            <person name="Henriet S."/>
            <person name="Mungpakdee S."/>
            <person name="Aury J.M."/>
            <person name="Da Silva C."/>
            <person name="Brinkmann H."/>
            <person name="Mikhaleva J."/>
            <person name="Olsen L.C."/>
            <person name="Jubin C."/>
            <person name="Canestro C."/>
            <person name="Bouquet J.M."/>
            <person name="Danks G."/>
            <person name="Poulain J."/>
            <person name="Campsteijn C."/>
            <person name="Adamski M."/>
            <person name="Cross I."/>
            <person name="Yadetie F."/>
            <person name="Muffato M."/>
            <person name="Louis A."/>
            <person name="Butcher S."/>
            <person name="Tsagkogeorga G."/>
            <person name="Konrad A."/>
            <person name="Singh S."/>
            <person name="Jensen M.F."/>
            <person name="Cong E.H."/>
            <person name="Eikeseth-Otteraa H."/>
            <person name="Noel B."/>
            <person name="Anthouard V."/>
            <person name="Porcel B.M."/>
            <person name="Kachouri-Lafond R."/>
            <person name="Nishino A."/>
            <person name="Ugolini M."/>
            <person name="Chourrout P."/>
            <person name="Nishida H."/>
            <person name="Aasland R."/>
            <person name="Huzurbazar S."/>
            <person name="Westhof E."/>
            <person name="Delsuc F."/>
            <person name="Lehrach H."/>
            <person name="Reinhardt R."/>
            <person name="Weissenbach J."/>
            <person name="Roy S.W."/>
            <person name="Artiguenave F."/>
            <person name="Postlethwait J.H."/>
            <person name="Manak J.R."/>
            <person name="Thompson E.M."/>
            <person name="Jaillon O."/>
            <person name="Du Pasquier L."/>
            <person name="Boudinot P."/>
            <person name="Liberles D.A."/>
            <person name="Volff J.N."/>
            <person name="Philippe H."/>
            <person name="Lenhard B."/>
            <person name="Roest Crollius H."/>
            <person name="Wincker P."/>
            <person name="Chourrout D."/>
        </authorList>
    </citation>
    <scope>NUCLEOTIDE SEQUENCE [LARGE SCALE GENOMIC DNA]</scope>
</reference>
<feature type="region of interest" description="Disordered" evidence="2">
    <location>
        <begin position="208"/>
        <end position="244"/>
    </location>
</feature>
<feature type="compositionally biased region" description="Low complexity" evidence="2">
    <location>
        <begin position="642"/>
        <end position="655"/>
    </location>
</feature>
<accession>E4YNT0</accession>
<evidence type="ECO:0000256" key="2">
    <source>
        <dbReference type="SAM" id="MobiDB-lite"/>
    </source>
</evidence>
<feature type="compositionally biased region" description="Low complexity" evidence="2">
    <location>
        <begin position="665"/>
        <end position="689"/>
    </location>
</feature>
<feature type="compositionally biased region" description="Polar residues" evidence="2">
    <location>
        <begin position="711"/>
        <end position="721"/>
    </location>
</feature>
<feature type="region of interest" description="Disordered" evidence="2">
    <location>
        <begin position="1"/>
        <end position="23"/>
    </location>
</feature>
<feature type="compositionally biased region" description="Basic and acidic residues" evidence="2">
    <location>
        <begin position="690"/>
        <end position="708"/>
    </location>
</feature>
<protein>
    <submittedName>
        <fullName evidence="3">Uncharacterized protein</fullName>
    </submittedName>
</protein>
<feature type="region of interest" description="Disordered" evidence="2">
    <location>
        <begin position="574"/>
        <end position="607"/>
    </location>
</feature>
<feature type="compositionally biased region" description="Polar residues" evidence="2">
    <location>
        <begin position="737"/>
        <end position="747"/>
    </location>
</feature>
<proteinExistence type="predicted"/>
<feature type="compositionally biased region" description="Polar residues" evidence="2">
    <location>
        <begin position="146"/>
        <end position="159"/>
    </location>
</feature>
<feature type="region of interest" description="Disordered" evidence="2">
    <location>
        <begin position="637"/>
        <end position="757"/>
    </location>
</feature>
<feature type="compositionally biased region" description="Polar residues" evidence="2">
    <location>
        <begin position="580"/>
        <end position="592"/>
    </location>
</feature>